<dbReference type="AlphaFoldDB" id="A0A9Q1Q6A2"/>
<dbReference type="EMBL" id="JAKOGI010000849">
    <property type="protein sequence ID" value="KAJ8429886.1"/>
    <property type="molecule type" value="Genomic_DNA"/>
</dbReference>
<organism evidence="1 2">
    <name type="scientific">Carnegiea gigantea</name>
    <dbReference type="NCBI Taxonomy" id="171969"/>
    <lineage>
        <taxon>Eukaryota</taxon>
        <taxon>Viridiplantae</taxon>
        <taxon>Streptophyta</taxon>
        <taxon>Embryophyta</taxon>
        <taxon>Tracheophyta</taxon>
        <taxon>Spermatophyta</taxon>
        <taxon>Magnoliopsida</taxon>
        <taxon>eudicotyledons</taxon>
        <taxon>Gunneridae</taxon>
        <taxon>Pentapetalae</taxon>
        <taxon>Caryophyllales</taxon>
        <taxon>Cactineae</taxon>
        <taxon>Cactaceae</taxon>
        <taxon>Cactoideae</taxon>
        <taxon>Echinocereeae</taxon>
        <taxon>Carnegiea</taxon>
    </lineage>
</organism>
<evidence type="ECO:0000313" key="1">
    <source>
        <dbReference type="EMBL" id="KAJ8429886.1"/>
    </source>
</evidence>
<reference evidence="1" key="1">
    <citation type="submission" date="2022-04" db="EMBL/GenBank/DDBJ databases">
        <title>Carnegiea gigantea Genome sequencing and assembly v2.</title>
        <authorList>
            <person name="Copetti D."/>
            <person name="Sanderson M.J."/>
            <person name="Burquez A."/>
            <person name="Wojciechowski M.F."/>
        </authorList>
    </citation>
    <scope>NUCLEOTIDE SEQUENCE</scope>
    <source>
        <strain evidence="1">SGP5-SGP5p</strain>
        <tissue evidence="1">Aerial part</tissue>
    </source>
</reference>
<comment type="caution">
    <text evidence="1">The sequence shown here is derived from an EMBL/GenBank/DDBJ whole genome shotgun (WGS) entry which is preliminary data.</text>
</comment>
<proteinExistence type="predicted"/>
<accession>A0A9Q1Q6A2</accession>
<gene>
    <name evidence="1" type="ORF">Cgig2_014166</name>
</gene>
<dbReference type="Proteomes" id="UP001153076">
    <property type="component" value="Unassembled WGS sequence"/>
</dbReference>
<protein>
    <submittedName>
        <fullName evidence="1">Uncharacterized protein</fullName>
    </submittedName>
</protein>
<sequence length="184" mass="20971">MREERENGDEPLSQFRQHRVGSRIIFYAMVIDDAAELGLSRRLTMDCLNWGPVEAWLGDNDQRLRRAQSPCPTDPPTNPVLAGGPSRDMATFSPSFCDTVQAAEYVRDNLRWSVWETSSLRPNLLSLHFTAYYPEFADIVAMQFAHAAHIPEMMQAIFYALVINNAAKLRLIRRETVESLVLDL</sequence>
<evidence type="ECO:0000313" key="2">
    <source>
        <dbReference type="Proteomes" id="UP001153076"/>
    </source>
</evidence>
<name>A0A9Q1Q6A2_9CARY</name>
<keyword evidence="2" id="KW-1185">Reference proteome</keyword>